<keyword evidence="2" id="KW-1185">Reference proteome</keyword>
<accession>A0A6M8EA41</accession>
<evidence type="ECO:0000313" key="1">
    <source>
        <dbReference type="EMBL" id="QKE27310.1"/>
    </source>
</evidence>
<protein>
    <submittedName>
        <fullName evidence="1">Uncharacterized protein</fullName>
    </submittedName>
</protein>
<dbReference type="AlphaFoldDB" id="A0A6M8EA41"/>
<dbReference type="KEGG" id="paco:AACT_0076"/>
<evidence type="ECO:0000313" key="2">
    <source>
        <dbReference type="Proteomes" id="UP000503483"/>
    </source>
</evidence>
<dbReference type="EMBL" id="CP042652">
    <property type="protein sequence ID" value="QKE27310.1"/>
    <property type="molecule type" value="Genomic_DNA"/>
</dbReference>
<dbReference type="RefSeq" id="WP_172123897.1">
    <property type="nucleotide sequence ID" value="NZ_CP042652.1"/>
</dbReference>
<name>A0A6M8EA41_9BACT</name>
<proteinExistence type="predicted"/>
<organism evidence="1 2">
    <name type="scientific">Arcobacter acticola</name>
    <dbReference type="NCBI Taxonomy" id="1849015"/>
    <lineage>
        <taxon>Bacteria</taxon>
        <taxon>Pseudomonadati</taxon>
        <taxon>Campylobacterota</taxon>
        <taxon>Epsilonproteobacteria</taxon>
        <taxon>Campylobacterales</taxon>
        <taxon>Arcobacteraceae</taxon>
        <taxon>Arcobacter</taxon>
    </lineage>
</organism>
<gene>
    <name evidence="1" type="ORF">AACT_0076</name>
</gene>
<sequence length="81" mass="10136">MQRVKEFIEKQIIDLEEFDYKIEQENEFIYVLFSQILGKKIDKELTFKLFDDILFYHSLNYGWKPLEKTINNRYFWIDLLF</sequence>
<reference evidence="1 2" key="1">
    <citation type="submission" date="2019-08" db="EMBL/GenBank/DDBJ databases">
        <title>Complete genome sequence of Arcobacter acticola.</title>
        <authorList>
            <person name="Miller W."/>
        </authorList>
    </citation>
    <scope>NUCLEOTIDE SEQUENCE [LARGE SCALE GENOMIC DNA]</scope>
    <source>
        <strain evidence="1 2">KCTC 52212</strain>
    </source>
</reference>
<dbReference type="Proteomes" id="UP000503483">
    <property type="component" value="Chromosome"/>
</dbReference>